<dbReference type="Proteomes" id="UP000245639">
    <property type="component" value="Unassembled WGS sequence"/>
</dbReference>
<reference evidence="1 2" key="1">
    <citation type="submission" date="2018-04" db="EMBL/GenBank/DDBJ databases">
        <title>Genomic Encyclopedia of Type Strains, Phase IV (KMG-IV): sequencing the most valuable type-strain genomes for metagenomic binning, comparative biology and taxonomic classification.</title>
        <authorList>
            <person name="Goeker M."/>
        </authorList>
    </citation>
    <scope>NUCLEOTIDE SEQUENCE [LARGE SCALE GENOMIC DNA]</scope>
    <source>
        <strain evidence="1 2">DSM 45771</strain>
    </source>
</reference>
<dbReference type="EMBL" id="QEKW01000014">
    <property type="protein sequence ID" value="PVZ05877.1"/>
    <property type="molecule type" value="Genomic_DNA"/>
</dbReference>
<organism evidence="1 2">
    <name type="scientific">Actinomycetospora cinnamomea</name>
    <dbReference type="NCBI Taxonomy" id="663609"/>
    <lineage>
        <taxon>Bacteria</taxon>
        <taxon>Bacillati</taxon>
        <taxon>Actinomycetota</taxon>
        <taxon>Actinomycetes</taxon>
        <taxon>Pseudonocardiales</taxon>
        <taxon>Pseudonocardiaceae</taxon>
        <taxon>Actinomycetospora</taxon>
    </lineage>
</organism>
<name>A0A2U1F109_9PSEU</name>
<evidence type="ECO:0000313" key="2">
    <source>
        <dbReference type="Proteomes" id="UP000245639"/>
    </source>
</evidence>
<keyword evidence="2" id="KW-1185">Reference proteome</keyword>
<comment type="caution">
    <text evidence="1">The sequence shown here is derived from an EMBL/GenBank/DDBJ whole genome shotgun (WGS) entry which is preliminary data.</text>
</comment>
<sequence length="120" mass="13706">MSERPLSDRRPHEPTDLCWEVRAWAPPPGRRPDVEGWRSLGWSATHDDAVALARGVTASREYEYAEVWGPAEMPAPGRTRQCERFPEPDADERRALWLRAAAEHYTDGIDLPHRTFADTV</sequence>
<dbReference type="OrthoDB" id="3692859at2"/>
<gene>
    <name evidence="1" type="ORF">C8D89_114133</name>
</gene>
<protein>
    <submittedName>
        <fullName evidence="1">Uncharacterized protein</fullName>
    </submittedName>
</protein>
<proteinExistence type="predicted"/>
<accession>A0A2U1F109</accession>
<evidence type="ECO:0000313" key="1">
    <source>
        <dbReference type="EMBL" id="PVZ05877.1"/>
    </source>
</evidence>
<dbReference type="AlphaFoldDB" id="A0A2U1F109"/>
<dbReference type="RefSeq" id="WP_133252017.1">
    <property type="nucleotide sequence ID" value="NZ_QEKW01000014.1"/>
</dbReference>